<feature type="compositionally biased region" description="Basic and acidic residues" evidence="3">
    <location>
        <begin position="768"/>
        <end position="784"/>
    </location>
</feature>
<dbReference type="InterPro" id="IPR008928">
    <property type="entry name" value="6-hairpin_glycosidase_sf"/>
</dbReference>
<organism evidence="5 6">
    <name type="scientific">Ceratobasidium theobromae</name>
    <dbReference type="NCBI Taxonomy" id="1582974"/>
    <lineage>
        <taxon>Eukaryota</taxon>
        <taxon>Fungi</taxon>
        <taxon>Dikarya</taxon>
        <taxon>Basidiomycota</taxon>
        <taxon>Agaricomycotina</taxon>
        <taxon>Agaricomycetes</taxon>
        <taxon>Cantharellales</taxon>
        <taxon>Ceratobasidiaceae</taxon>
        <taxon>Ceratobasidium</taxon>
    </lineage>
</organism>
<feature type="region of interest" description="Disordered" evidence="3">
    <location>
        <begin position="709"/>
        <end position="784"/>
    </location>
</feature>
<keyword evidence="1 5" id="KW-0378">Hydrolase</keyword>
<dbReference type="SUPFAM" id="SSF48208">
    <property type="entry name" value="Six-hairpin glycosidases"/>
    <property type="match status" value="1"/>
</dbReference>
<dbReference type="PANTHER" id="PTHR36845:SF1">
    <property type="entry name" value="HYDROLASE, PUTATIVE (AFU_ORTHOLOGUE AFUA_7G05090)-RELATED"/>
    <property type="match status" value="1"/>
</dbReference>
<dbReference type="PANTHER" id="PTHR36845">
    <property type="entry name" value="HYDROLASE, PUTATIVE (AFU_ORTHOLOGUE AFUA_7G05090)-RELATED"/>
    <property type="match status" value="1"/>
</dbReference>
<feature type="region of interest" description="Disordered" evidence="3">
    <location>
        <begin position="583"/>
        <end position="617"/>
    </location>
</feature>
<feature type="compositionally biased region" description="Basic and acidic residues" evidence="3">
    <location>
        <begin position="740"/>
        <end position="749"/>
    </location>
</feature>
<evidence type="ECO:0000256" key="4">
    <source>
        <dbReference type="SAM" id="SignalP"/>
    </source>
</evidence>
<keyword evidence="4" id="KW-0732">Signal</keyword>
<feature type="compositionally biased region" description="Polar residues" evidence="3">
    <location>
        <begin position="750"/>
        <end position="765"/>
    </location>
</feature>
<evidence type="ECO:0000313" key="6">
    <source>
        <dbReference type="Proteomes" id="UP000383932"/>
    </source>
</evidence>
<protein>
    <submittedName>
        <fullName evidence="5">Unsaturated chondroitin disaccharide hydrolase</fullName>
    </submittedName>
</protein>
<dbReference type="GO" id="GO:0052757">
    <property type="term" value="F:chondroitin hydrolase activity"/>
    <property type="evidence" value="ECO:0007669"/>
    <property type="project" value="TreeGrafter"/>
</dbReference>
<feature type="compositionally biased region" description="Polar residues" evidence="3">
    <location>
        <begin position="709"/>
        <end position="721"/>
    </location>
</feature>
<dbReference type="InterPro" id="IPR012341">
    <property type="entry name" value="6hp_glycosidase-like_sf"/>
</dbReference>
<feature type="compositionally biased region" description="Polar residues" evidence="3">
    <location>
        <begin position="604"/>
        <end position="617"/>
    </location>
</feature>
<proteinExistence type="inferred from homology"/>
<evidence type="ECO:0000256" key="3">
    <source>
        <dbReference type="SAM" id="MobiDB-lite"/>
    </source>
</evidence>
<sequence>MFFLRAVFLLSTVGTGFTARENGVLLETSLPSRLLSPLIASKLAKTAEHLSSSQPPAYPQWTYLSGNGSWQYFPAATWTSGFFPAELYLMNTRKSELCKGDNATGQTNWLTTAENWMQGLDPVANPNAGLFGVRHDVGFLSFGWFEALKLDPNNEKAKAAINSYAAFLATRFNSIIGCTMSWDPPANDPSAFQVIIDNMMNLELLIISSKLTGNSTLYDMATSHANKTMVNHLRPDASTYHVVNYNRATGAVVWQRTRQGYADNSTWTRGQAWGIHGFATMYNYTGDSNYWVTSRRLAEYYLSRLPESGIPPWDFDAPTQPTRPSDTSSATIAASGMLMLSRFERAASNTTGADYWANAAVRLLSNTINLAWREESNWDSLLSNGTVNNPGNPPNNNTGIIYGDYYYIKAGNELLSQGLMNCSNGQTSAGHNAPSTPGGSPTSQQNGVVALEAIPKSAWLVTQNGLGHGLTPNADDQLPRRCKAVQYHHPWIPCCWETTALLAVSIYNKGFALKIYFSSIKFPARMTSLNLPRLTLMMQPNAITYGAYQLTNGQRGVRRAPTIGAPEIMLTPQPAANLKRRAHIRRTSRSGSSPTLPEGHEVLSYSSGAQPSNKPQLQPLTTAFTRSVATSTSSGSILARQPTLIDHSSIEWRNAPQYQPKMAPRADLSRSSTIASVYSLSSAAPHSSRRPTQENYVIDWSFVDNALQNRTESPSSASSHTPLIPPRDHSRKPSTSASQDRVHRADSRSRSTPISLSRVNTSQVRSMIVDRQRRRDVRSDVLRE</sequence>
<evidence type="ECO:0000313" key="5">
    <source>
        <dbReference type="EMBL" id="KAB5594047.1"/>
    </source>
</evidence>
<dbReference type="AlphaFoldDB" id="A0A5N5QS37"/>
<evidence type="ECO:0000256" key="1">
    <source>
        <dbReference type="ARBA" id="ARBA00022801"/>
    </source>
</evidence>
<dbReference type="OrthoDB" id="2317065at2759"/>
<dbReference type="InterPro" id="IPR052369">
    <property type="entry name" value="UG_Glycosaminoglycan_Hydrolase"/>
</dbReference>
<comment type="similarity">
    <text evidence="2">Belongs to the glycosyl hydrolase 88 family.</text>
</comment>
<comment type="caution">
    <text evidence="5">The sequence shown here is derived from an EMBL/GenBank/DDBJ whole genome shotgun (WGS) entry which is preliminary data.</text>
</comment>
<reference evidence="5 6" key="1">
    <citation type="journal article" date="2019" name="Fungal Biol. Biotechnol.">
        <title>Draft genome sequence of fastidious pathogen Ceratobasidium theobromae, which causes vascular-streak dieback in Theobroma cacao.</title>
        <authorList>
            <person name="Ali S.S."/>
            <person name="Asman A."/>
            <person name="Shao J."/>
            <person name="Firmansyah A.P."/>
            <person name="Susilo A.W."/>
            <person name="Rosmana A."/>
            <person name="McMahon P."/>
            <person name="Junaid M."/>
            <person name="Guest D."/>
            <person name="Kheng T.Y."/>
            <person name="Meinhardt L.W."/>
            <person name="Bailey B.A."/>
        </authorList>
    </citation>
    <scope>NUCLEOTIDE SEQUENCE [LARGE SCALE GENOMIC DNA]</scope>
    <source>
        <strain evidence="5 6">CT2</strain>
    </source>
</reference>
<dbReference type="GO" id="GO:0000272">
    <property type="term" value="P:polysaccharide catabolic process"/>
    <property type="evidence" value="ECO:0007669"/>
    <property type="project" value="TreeGrafter"/>
</dbReference>
<gene>
    <name evidence="5" type="ORF">CTheo_2516</name>
</gene>
<name>A0A5N5QS37_9AGAM</name>
<feature type="chain" id="PRO_5024415502" evidence="4">
    <location>
        <begin position="19"/>
        <end position="784"/>
    </location>
</feature>
<dbReference type="EMBL" id="SSOP01000026">
    <property type="protein sequence ID" value="KAB5594047.1"/>
    <property type="molecule type" value="Genomic_DNA"/>
</dbReference>
<accession>A0A5N5QS37</accession>
<dbReference type="Proteomes" id="UP000383932">
    <property type="component" value="Unassembled WGS sequence"/>
</dbReference>
<dbReference type="Gene3D" id="1.50.10.10">
    <property type="match status" value="1"/>
</dbReference>
<keyword evidence="6" id="KW-1185">Reference proteome</keyword>
<evidence type="ECO:0000256" key="2">
    <source>
        <dbReference type="ARBA" id="ARBA00038358"/>
    </source>
</evidence>
<feature type="signal peptide" evidence="4">
    <location>
        <begin position="1"/>
        <end position="18"/>
    </location>
</feature>